<dbReference type="Gene3D" id="3.40.630.10">
    <property type="entry name" value="Zn peptidases"/>
    <property type="match status" value="1"/>
</dbReference>
<dbReference type="GO" id="GO:0004177">
    <property type="term" value="F:aminopeptidase activity"/>
    <property type="evidence" value="ECO:0007669"/>
    <property type="project" value="UniProtKB-UniRule"/>
</dbReference>
<keyword evidence="3" id="KW-0645">Protease</keyword>
<feature type="binding site" evidence="8">
    <location>
        <position position="71"/>
    </location>
    <ligand>
        <name>Zn(2+)</name>
        <dbReference type="ChEBI" id="CHEBI:29105"/>
        <label>1</label>
    </ligand>
</feature>
<reference evidence="9" key="1">
    <citation type="submission" date="2020-10" db="EMBL/GenBank/DDBJ databases">
        <authorList>
            <person name="Gilroy R."/>
        </authorList>
    </citation>
    <scope>NUCLEOTIDE SEQUENCE</scope>
    <source>
        <strain evidence="9">CHK199-13235</strain>
    </source>
</reference>
<dbReference type="InterPro" id="IPR051464">
    <property type="entry name" value="Peptidase_M42_aminopept"/>
</dbReference>
<dbReference type="Proteomes" id="UP000824002">
    <property type="component" value="Unassembled WGS sequence"/>
</dbReference>
<dbReference type="AlphaFoldDB" id="A0A9D1FPS3"/>
<dbReference type="PANTHER" id="PTHR32481:SF7">
    <property type="entry name" value="AMINOPEPTIDASE YHFE-RELATED"/>
    <property type="match status" value="1"/>
</dbReference>
<dbReference type="EMBL" id="DVJP01000077">
    <property type="protein sequence ID" value="HIS77459.1"/>
    <property type="molecule type" value="Genomic_DNA"/>
</dbReference>
<keyword evidence="4 8" id="KW-0479">Metal-binding</keyword>
<dbReference type="SUPFAM" id="SSF53187">
    <property type="entry name" value="Zn-dependent exopeptidases"/>
    <property type="match status" value="1"/>
</dbReference>
<evidence type="ECO:0000256" key="5">
    <source>
        <dbReference type="ARBA" id="ARBA00022801"/>
    </source>
</evidence>
<dbReference type="Pfam" id="PF05343">
    <property type="entry name" value="Peptidase_M42"/>
    <property type="match status" value="1"/>
</dbReference>
<name>A0A9D1FPS3_9FIRM</name>
<evidence type="ECO:0000313" key="9">
    <source>
        <dbReference type="EMBL" id="HIS77459.1"/>
    </source>
</evidence>
<organism evidence="9 10">
    <name type="scientific">Candidatus Merdivicinus excrementipullorum</name>
    <dbReference type="NCBI Taxonomy" id="2840867"/>
    <lineage>
        <taxon>Bacteria</taxon>
        <taxon>Bacillati</taxon>
        <taxon>Bacillota</taxon>
        <taxon>Clostridia</taxon>
        <taxon>Eubacteriales</taxon>
        <taxon>Oscillospiraceae</taxon>
        <taxon>Oscillospiraceae incertae sedis</taxon>
        <taxon>Candidatus Merdivicinus</taxon>
    </lineage>
</organism>
<dbReference type="InterPro" id="IPR008007">
    <property type="entry name" value="Peptidase_M42"/>
</dbReference>
<sequence length="346" mass="37485">MNIENYREYLFDACRRIFGVDSPSGYTGNVMALIRQMAEGLGYSFELTNKGCGVITIPGRSDEKTVGLSAHVDTLGAMVRSITSDGQLKFTPVGGPILPTLDGEYCKIRTRSGETFTGTILSLSPAAHVHADSKTRPRDADNMAVRIDEKVKTAEDVKALGIESGDYIFIDPKTTVTPSGFLKSRFIDDKGSVACLMTILKIMREENLTPEYKTRFFISAYEEVGHGAAAIPEDISELVAVDMGCIGEDLNCTEYDVSICAKDSGGPYDYELTSRLVQLAKDNGLSYAVDIYPFYGSDVGAARSAGHDIKGGLIGPGVHASHGMERTHAEGMENTIRLAMLYLGCR</sequence>
<feature type="binding site" evidence="8">
    <location>
        <position position="188"/>
    </location>
    <ligand>
        <name>Zn(2+)</name>
        <dbReference type="ChEBI" id="CHEBI:29105"/>
        <label>2</label>
    </ligand>
</feature>
<gene>
    <name evidence="9" type="ORF">IAB51_11735</name>
</gene>
<dbReference type="CDD" id="cd05657">
    <property type="entry name" value="M42_glucanase_like"/>
    <property type="match status" value="1"/>
</dbReference>
<comment type="cofactor">
    <cofactor evidence="8">
        <name>a divalent metal cation</name>
        <dbReference type="ChEBI" id="CHEBI:60240"/>
    </cofactor>
    <text evidence="8">Binds 2 divalent metal cations per subunit.</text>
</comment>
<feature type="binding site" evidence="8">
    <location>
        <position position="188"/>
    </location>
    <ligand>
        <name>Zn(2+)</name>
        <dbReference type="ChEBI" id="CHEBI:29105"/>
        <label>1</label>
    </ligand>
</feature>
<proteinExistence type="inferred from homology"/>
<comment type="similarity">
    <text evidence="1 6">Belongs to the peptidase M42 family.</text>
</comment>
<dbReference type="SUPFAM" id="SSF101821">
    <property type="entry name" value="Aminopeptidase/glucanase lid domain"/>
    <property type="match status" value="1"/>
</dbReference>
<comment type="caution">
    <text evidence="9">The sequence shown here is derived from an EMBL/GenBank/DDBJ whole genome shotgun (WGS) entry which is preliminary data.</text>
</comment>
<keyword evidence="2" id="KW-0031">Aminopeptidase</keyword>
<feature type="binding site" evidence="8">
    <location>
        <position position="223"/>
    </location>
    <ligand>
        <name>Zn(2+)</name>
        <dbReference type="ChEBI" id="CHEBI:29105"/>
        <label>2</label>
    </ligand>
</feature>
<evidence type="ECO:0000256" key="8">
    <source>
        <dbReference type="PIRSR" id="PIRSR001123-2"/>
    </source>
</evidence>
<keyword evidence="5" id="KW-0378">Hydrolase</keyword>
<evidence type="ECO:0000256" key="6">
    <source>
        <dbReference type="PIRNR" id="PIRNR001123"/>
    </source>
</evidence>
<accession>A0A9D1FPS3</accession>
<dbReference type="InterPro" id="IPR023367">
    <property type="entry name" value="Peptidase_M42_dom2"/>
</dbReference>
<feature type="binding site" evidence="8">
    <location>
        <position position="242"/>
    </location>
    <ligand>
        <name>Zn(2+)</name>
        <dbReference type="ChEBI" id="CHEBI:29105"/>
        <label>1</label>
    </ligand>
</feature>
<evidence type="ECO:0000256" key="1">
    <source>
        <dbReference type="ARBA" id="ARBA00006272"/>
    </source>
</evidence>
<evidence type="ECO:0000256" key="7">
    <source>
        <dbReference type="PIRSR" id="PIRSR001123-1"/>
    </source>
</evidence>
<reference evidence="9" key="2">
    <citation type="journal article" date="2021" name="PeerJ">
        <title>Extensive microbial diversity within the chicken gut microbiome revealed by metagenomics and culture.</title>
        <authorList>
            <person name="Gilroy R."/>
            <person name="Ravi A."/>
            <person name="Getino M."/>
            <person name="Pursley I."/>
            <person name="Horton D.L."/>
            <person name="Alikhan N.F."/>
            <person name="Baker D."/>
            <person name="Gharbi K."/>
            <person name="Hall N."/>
            <person name="Watson M."/>
            <person name="Adriaenssens E.M."/>
            <person name="Foster-Nyarko E."/>
            <person name="Jarju S."/>
            <person name="Secka A."/>
            <person name="Antonio M."/>
            <person name="Oren A."/>
            <person name="Chaudhuri R.R."/>
            <person name="La Ragione R."/>
            <person name="Hildebrand F."/>
            <person name="Pallen M.J."/>
        </authorList>
    </citation>
    <scope>NUCLEOTIDE SEQUENCE</scope>
    <source>
        <strain evidence="9">CHK199-13235</strain>
    </source>
</reference>
<evidence type="ECO:0000256" key="4">
    <source>
        <dbReference type="ARBA" id="ARBA00022723"/>
    </source>
</evidence>
<dbReference type="GO" id="GO:0006508">
    <property type="term" value="P:proteolysis"/>
    <property type="evidence" value="ECO:0007669"/>
    <property type="project" value="UniProtKB-KW"/>
</dbReference>
<evidence type="ECO:0000313" key="10">
    <source>
        <dbReference type="Proteomes" id="UP000824002"/>
    </source>
</evidence>
<feature type="active site" description="Proton acceptor" evidence="7">
    <location>
        <position position="222"/>
    </location>
</feature>
<evidence type="ECO:0000256" key="2">
    <source>
        <dbReference type="ARBA" id="ARBA00022438"/>
    </source>
</evidence>
<dbReference type="PANTHER" id="PTHR32481">
    <property type="entry name" value="AMINOPEPTIDASE"/>
    <property type="match status" value="1"/>
</dbReference>
<protein>
    <submittedName>
        <fullName evidence="9">M42 family metallopeptidase</fullName>
    </submittedName>
</protein>
<evidence type="ECO:0000256" key="3">
    <source>
        <dbReference type="ARBA" id="ARBA00022670"/>
    </source>
</evidence>
<dbReference type="Gene3D" id="2.40.30.40">
    <property type="entry name" value="Peptidase M42, domain 2"/>
    <property type="match status" value="1"/>
</dbReference>
<dbReference type="GO" id="GO:0046872">
    <property type="term" value="F:metal ion binding"/>
    <property type="evidence" value="ECO:0007669"/>
    <property type="project" value="UniProtKB-UniRule"/>
</dbReference>
<dbReference type="PIRSF" id="PIRSF001123">
    <property type="entry name" value="PepA_GA"/>
    <property type="match status" value="1"/>
</dbReference>